<name>A0AA88LC94_ARTSF</name>
<proteinExistence type="predicted"/>
<feature type="region of interest" description="Disordered" evidence="1">
    <location>
        <begin position="48"/>
        <end position="72"/>
    </location>
</feature>
<evidence type="ECO:0000313" key="3">
    <source>
        <dbReference type="Proteomes" id="UP001187531"/>
    </source>
</evidence>
<evidence type="ECO:0000313" key="2">
    <source>
        <dbReference type="EMBL" id="KAK2716100.1"/>
    </source>
</evidence>
<accession>A0AA88LC94</accession>
<evidence type="ECO:0000256" key="1">
    <source>
        <dbReference type="SAM" id="MobiDB-lite"/>
    </source>
</evidence>
<dbReference type="EMBL" id="JAVRJZ010000012">
    <property type="protein sequence ID" value="KAK2716100.1"/>
    <property type="molecule type" value="Genomic_DNA"/>
</dbReference>
<feature type="non-terminal residue" evidence="2">
    <location>
        <position position="1"/>
    </location>
</feature>
<protein>
    <submittedName>
        <fullName evidence="2">Uncharacterized protein</fullName>
    </submittedName>
</protein>
<dbReference type="AlphaFoldDB" id="A0AA88LC94"/>
<dbReference type="Proteomes" id="UP001187531">
    <property type="component" value="Unassembled WGS sequence"/>
</dbReference>
<reference evidence="2" key="1">
    <citation type="submission" date="2023-07" db="EMBL/GenBank/DDBJ databases">
        <title>Chromosome-level genome assembly of Artemia franciscana.</title>
        <authorList>
            <person name="Jo E."/>
        </authorList>
    </citation>
    <scope>NUCLEOTIDE SEQUENCE</scope>
    <source>
        <tissue evidence="2">Whole body</tissue>
    </source>
</reference>
<sequence length="72" mass="8197">EIFVADTTENTTLISPEAAQYHSEKDSYYNFAQNDVFPQSVMDMVATGGDSGFDRKKTRKKQTTLNLHEKCF</sequence>
<gene>
    <name evidence="2" type="ORF">QYM36_010620</name>
</gene>
<organism evidence="2 3">
    <name type="scientific">Artemia franciscana</name>
    <name type="common">Brine shrimp</name>
    <name type="synonym">Artemia sanfranciscana</name>
    <dbReference type="NCBI Taxonomy" id="6661"/>
    <lineage>
        <taxon>Eukaryota</taxon>
        <taxon>Metazoa</taxon>
        <taxon>Ecdysozoa</taxon>
        <taxon>Arthropoda</taxon>
        <taxon>Crustacea</taxon>
        <taxon>Branchiopoda</taxon>
        <taxon>Anostraca</taxon>
        <taxon>Artemiidae</taxon>
        <taxon>Artemia</taxon>
    </lineage>
</organism>
<keyword evidence="3" id="KW-1185">Reference proteome</keyword>
<comment type="caution">
    <text evidence="2">The sequence shown here is derived from an EMBL/GenBank/DDBJ whole genome shotgun (WGS) entry which is preliminary data.</text>
</comment>